<protein>
    <submittedName>
        <fullName evidence="2">Pyridoxamine 5'-phosphate oxidase family protein</fullName>
    </submittedName>
</protein>
<reference evidence="2 3" key="1">
    <citation type="submission" date="2018-10" db="EMBL/GenBank/DDBJ databases">
        <title>Kocuria sp. M5W7-7, whole genome shotgun sequence.</title>
        <authorList>
            <person name="Tuo L."/>
        </authorList>
    </citation>
    <scope>NUCLEOTIDE SEQUENCE [LARGE SCALE GENOMIC DNA]</scope>
    <source>
        <strain evidence="2 3">M5W7-7</strain>
    </source>
</reference>
<proteinExistence type="predicted"/>
<organism evidence="2 3">
    <name type="scientific">Kocuria soli</name>
    <dbReference type="NCBI Taxonomy" id="2485125"/>
    <lineage>
        <taxon>Bacteria</taxon>
        <taxon>Bacillati</taxon>
        <taxon>Actinomycetota</taxon>
        <taxon>Actinomycetes</taxon>
        <taxon>Micrococcales</taxon>
        <taxon>Micrococcaceae</taxon>
        <taxon>Kocuria</taxon>
    </lineage>
</organism>
<dbReference type="InterPro" id="IPR011576">
    <property type="entry name" value="Pyridox_Oxase_N"/>
</dbReference>
<dbReference type="Pfam" id="PF01243">
    <property type="entry name" value="PNPOx_N"/>
    <property type="match status" value="1"/>
</dbReference>
<gene>
    <name evidence="2" type="ORF">EDL96_04415</name>
</gene>
<accession>A0A3N3ZRR3</accession>
<dbReference type="EMBL" id="RKMF01000004">
    <property type="protein sequence ID" value="ROZ64030.1"/>
    <property type="molecule type" value="Genomic_DNA"/>
</dbReference>
<evidence type="ECO:0000313" key="2">
    <source>
        <dbReference type="EMBL" id="ROZ64030.1"/>
    </source>
</evidence>
<comment type="caution">
    <text evidence="2">The sequence shown here is derived from an EMBL/GenBank/DDBJ whole genome shotgun (WGS) entry which is preliminary data.</text>
</comment>
<dbReference type="AlphaFoldDB" id="A0A3N3ZRR3"/>
<evidence type="ECO:0000259" key="1">
    <source>
        <dbReference type="Pfam" id="PF01243"/>
    </source>
</evidence>
<dbReference type="SUPFAM" id="SSF50475">
    <property type="entry name" value="FMN-binding split barrel"/>
    <property type="match status" value="1"/>
</dbReference>
<feature type="domain" description="Pyridoxamine 5'-phosphate oxidase N-terminal" evidence="1">
    <location>
        <begin position="13"/>
        <end position="135"/>
    </location>
</feature>
<name>A0A3N3ZRR3_9MICC</name>
<keyword evidence="3" id="KW-1185">Reference proteome</keyword>
<dbReference type="InterPro" id="IPR012349">
    <property type="entry name" value="Split_barrel_FMN-bd"/>
</dbReference>
<dbReference type="Gene3D" id="2.30.110.10">
    <property type="entry name" value="Electron Transport, Fmn-binding Protein, Chain A"/>
    <property type="match status" value="1"/>
</dbReference>
<sequence>MIMTDFQDNARAALIEFVEQNPGGVLASHPQSGDFPEAAWIDLAVSATAGGGEPGEIVFGTDRRSRKALNIGARPEVSLVVVSGRGQEIQVEALARVLGGEDSARAGEAIAAAHPEGGGDPDYVCVVGLEPKWVRWVDMSTMPPTMQDFEV</sequence>
<dbReference type="Proteomes" id="UP000270616">
    <property type="component" value="Unassembled WGS sequence"/>
</dbReference>
<evidence type="ECO:0000313" key="3">
    <source>
        <dbReference type="Proteomes" id="UP000270616"/>
    </source>
</evidence>